<dbReference type="SUPFAM" id="SSF51905">
    <property type="entry name" value="FAD/NAD(P)-binding domain"/>
    <property type="match status" value="1"/>
</dbReference>
<evidence type="ECO:0000313" key="2">
    <source>
        <dbReference type="EMBL" id="CAE7753178.1"/>
    </source>
</evidence>
<organism evidence="2 3">
    <name type="scientific">Symbiodinium pilosum</name>
    <name type="common">Dinoflagellate</name>
    <dbReference type="NCBI Taxonomy" id="2952"/>
    <lineage>
        <taxon>Eukaryota</taxon>
        <taxon>Sar</taxon>
        <taxon>Alveolata</taxon>
        <taxon>Dinophyceae</taxon>
        <taxon>Suessiales</taxon>
        <taxon>Symbiodiniaceae</taxon>
        <taxon>Symbiodinium</taxon>
    </lineage>
</organism>
<dbReference type="Gene3D" id="3.50.50.60">
    <property type="entry name" value="FAD/NAD(P)-binding domain"/>
    <property type="match status" value="1"/>
</dbReference>
<dbReference type="InterPro" id="IPR036188">
    <property type="entry name" value="FAD/NAD-bd_sf"/>
</dbReference>
<evidence type="ECO:0000313" key="3">
    <source>
        <dbReference type="Proteomes" id="UP000649617"/>
    </source>
</evidence>
<feature type="chain" id="PRO_5032644137" evidence="1">
    <location>
        <begin position="18"/>
        <end position="154"/>
    </location>
</feature>
<comment type="caution">
    <text evidence="2">The sequence shown here is derived from an EMBL/GenBank/DDBJ whole genome shotgun (WGS) entry which is preliminary data.</text>
</comment>
<dbReference type="OrthoDB" id="66881at2759"/>
<keyword evidence="3" id="KW-1185">Reference proteome</keyword>
<feature type="non-terminal residue" evidence="2">
    <location>
        <position position="1"/>
    </location>
</feature>
<accession>A0A812XVJ3</accession>
<keyword evidence="1" id="KW-0732">Signal</keyword>
<gene>
    <name evidence="2" type="primary">FOXRED2</name>
    <name evidence="2" type="ORF">SPIL2461_LOCUS21841</name>
</gene>
<sequence length="154" mass="17833">MWLALRLLAATLLLSCAEDLSRQYCIIGGGPAGVQLGHFFLHAGRDYVIFEKQPRAGSFFEHYPRHRKLISLNKRKVREGRSDDFAFRHDWNTLIDVRAAENRTPPVTARSKELFPHASVLVEYLQEFAEEQNKYIQYNSTVQKIQRGQGTHFE</sequence>
<dbReference type="AlphaFoldDB" id="A0A812XVJ3"/>
<name>A0A812XVJ3_SYMPI</name>
<evidence type="ECO:0000256" key="1">
    <source>
        <dbReference type="SAM" id="SignalP"/>
    </source>
</evidence>
<protein>
    <submittedName>
        <fullName evidence="2">FOXRED2 protein</fullName>
    </submittedName>
</protein>
<reference evidence="2" key="1">
    <citation type="submission" date="2021-02" db="EMBL/GenBank/DDBJ databases">
        <authorList>
            <person name="Dougan E. K."/>
            <person name="Rhodes N."/>
            <person name="Thang M."/>
            <person name="Chan C."/>
        </authorList>
    </citation>
    <scope>NUCLEOTIDE SEQUENCE</scope>
</reference>
<dbReference type="Pfam" id="PF13738">
    <property type="entry name" value="Pyr_redox_3"/>
    <property type="match status" value="1"/>
</dbReference>
<proteinExistence type="predicted"/>
<dbReference type="EMBL" id="CAJNIZ010046649">
    <property type="protein sequence ID" value="CAE7753178.1"/>
    <property type="molecule type" value="Genomic_DNA"/>
</dbReference>
<dbReference type="Proteomes" id="UP000649617">
    <property type="component" value="Unassembled WGS sequence"/>
</dbReference>
<feature type="signal peptide" evidence="1">
    <location>
        <begin position="1"/>
        <end position="17"/>
    </location>
</feature>